<proteinExistence type="predicted"/>
<name>F1YMS2_9ACTN</name>
<feature type="signal peptide" evidence="1">
    <location>
        <begin position="1"/>
        <end position="16"/>
    </location>
</feature>
<evidence type="ECO:0000256" key="1">
    <source>
        <dbReference type="SAM" id="SignalP"/>
    </source>
</evidence>
<sequence length="217" mass="21905">MKAVAAVIVVAAVASACSVSGEAVPTPDLSSKAVPSSDFPYGAGQPVPSAQVPGILADITFRPMRGRNDPADCTPAAVDTATAQVRVGPGGPAQGTLTAMVVRATDSFDDFLSEARRCTEFALGGTVGTAVATTVDAADPSAGTVQLERRLRMGPAPSAQDQSAQPPSSSVTEFVAQQGDVRVYVQNRRPGGTALGADELAATRTLFDAARASAFGG</sequence>
<dbReference type="EMBL" id="AEUD01000015">
    <property type="protein sequence ID" value="EGD54007.1"/>
    <property type="molecule type" value="Genomic_DNA"/>
</dbReference>
<organism evidence="2 3">
    <name type="scientific">Gordonia neofelifaecis NRRL B-59395</name>
    <dbReference type="NCBI Taxonomy" id="644548"/>
    <lineage>
        <taxon>Bacteria</taxon>
        <taxon>Bacillati</taxon>
        <taxon>Actinomycetota</taxon>
        <taxon>Actinomycetes</taxon>
        <taxon>Mycobacteriales</taxon>
        <taxon>Gordoniaceae</taxon>
        <taxon>Gordonia</taxon>
    </lineage>
</organism>
<protein>
    <recommendedName>
        <fullName evidence="4">DUF5642 domain-containing protein</fullName>
    </recommendedName>
</protein>
<dbReference type="PROSITE" id="PS51257">
    <property type="entry name" value="PROKAR_LIPOPROTEIN"/>
    <property type="match status" value="1"/>
</dbReference>
<evidence type="ECO:0000313" key="2">
    <source>
        <dbReference type="EMBL" id="EGD54007.1"/>
    </source>
</evidence>
<reference evidence="2 3" key="1">
    <citation type="journal article" date="2011" name="J. Bacteriol.">
        <title>Draft Genome Sequence of Gordonia neofelifaecis NRRL B-59395, a Cholesterol-Degrading Actinomycete.</title>
        <authorList>
            <person name="Ge F."/>
            <person name="Li W."/>
            <person name="Chen G."/>
            <person name="Liu Y."/>
            <person name="Zhang G."/>
            <person name="Yong B."/>
            <person name="Wang Q."/>
            <person name="Wang N."/>
            <person name="Huang Z."/>
            <person name="Li W."/>
            <person name="Wang J."/>
            <person name="Wu C."/>
            <person name="Xie Q."/>
            <person name="Liu G."/>
        </authorList>
    </citation>
    <scope>NUCLEOTIDE SEQUENCE [LARGE SCALE GENOMIC DNA]</scope>
    <source>
        <strain evidence="2 3">NRRL B-59395</strain>
    </source>
</reference>
<keyword evidence="3" id="KW-1185">Reference proteome</keyword>
<dbReference type="Proteomes" id="UP000035065">
    <property type="component" value="Unassembled WGS sequence"/>
</dbReference>
<comment type="caution">
    <text evidence="2">The sequence shown here is derived from an EMBL/GenBank/DDBJ whole genome shotgun (WGS) entry which is preliminary data.</text>
</comment>
<dbReference type="STRING" id="644548.SCNU_16089"/>
<dbReference type="eggNOG" id="ENOG5033UUB">
    <property type="taxonomic scope" value="Bacteria"/>
</dbReference>
<evidence type="ECO:0000313" key="3">
    <source>
        <dbReference type="Proteomes" id="UP000035065"/>
    </source>
</evidence>
<accession>F1YMS2</accession>
<feature type="chain" id="PRO_5038529148" description="DUF5642 domain-containing protein" evidence="1">
    <location>
        <begin position="17"/>
        <end position="217"/>
    </location>
</feature>
<keyword evidence="1" id="KW-0732">Signal</keyword>
<evidence type="ECO:0008006" key="4">
    <source>
        <dbReference type="Google" id="ProtNLM"/>
    </source>
</evidence>
<dbReference type="AlphaFoldDB" id="F1YMS2"/>
<gene>
    <name evidence="2" type="ORF">SCNU_16089</name>
</gene>